<dbReference type="PANTHER" id="PTHR33747:SF1">
    <property type="entry name" value="ADENYLATE CYCLASE-ASSOCIATED CAP C-TERMINAL DOMAIN-CONTAINING PROTEIN"/>
    <property type="match status" value="1"/>
</dbReference>
<dbReference type="OrthoDB" id="9814022at2"/>
<gene>
    <name evidence="2" type="ORF">SY83_22120</name>
</gene>
<reference evidence="2 3" key="1">
    <citation type="submission" date="2015-01" db="EMBL/GenBank/DDBJ databases">
        <title>Paenibacillus swuensis/DY6/whole genome sequencing.</title>
        <authorList>
            <person name="Kim M.K."/>
            <person name="Srinivasan S."/>
            <person name="Lee J.-J."/>
        </authorList>
    </citation>
    <scope>NUCLEOTIDE SEQUENCE [LARGE SCALE GENOMIC DNA]</scope>
    <source>
        <strain evidence="2 3">DY6</strain>
    </source>
</reference>
<dbReference type="InterPro" id="IPR004027">
    <property type="entry name" value="SEC_C_motif"/>
</dbReference>
<evidence type="ECO:0008006" key="4">
    <source>
        <dbReference type="Google" id="ProtNLM"/>
    </source>
</evidence>
<sequence>MLGVYDSEVTNTGVIEWPLKLEQVLSQRSKQELTEVRTRYGFKGLSSLNKTDLASRLAALLPEAIGDVLDTMDRERLDTIQRLVKNDGMVPGSAKIKSSNYYKFLGLAFNGTVKGKSALVMPEELVASVRSLDGQAWKSYQQNAVHNEEIIKLSMGMMEHYGALRSETLLELLSKYVMIQDVEQILRVIQEYCDYDGNMLVEGKIFFHSAVEDYEEILREHDMRASIPYYPFTKAELLDASRPDFVEQTPVYLNLMKYLRSNYGMSKSDAQEVIDGLTFGVQMGMSSLHDMVQEIQHYIEFDSMDDIGPVADQLVLLYNGTRQWFLKGNSPSELSHTRNAASAAQDRLSGGSTEGGQVLSFATGLKVGRNDPCPCGSGKKFKKCCGS</sequence>
<organism evidence="2 3">
    <name type="scientific">Paenibacillus swuensis</name>
    <dbReference type="NCBI Taxonomy" id="1178515"/>
    <lineage>
        <taxon>Bacteria</taxon>
        <taxon>Bacillati</taxon>
        <taxon>Bacillota</taxon>
        <taxon>Bacilli</taxon>
        <taxon>Bacillales</taxon>
        <taxon>Paenibacillaceae</taxon>
        <taxon>Paenibacillus</taxon>
    </lineage>
</organism>
<accession>A0A172TN96</accession>
<dbReference type="PANTHER" id="PTHR33747">
    <property type="entry name" value="UPF0225 PROTEIN SCO1677"/>
    <property type="match status" value="1"/>
</dbReference>
<dbReference type="STRING" id="1178515.SY83_22120"/>
<dbReference type="AlphaFoldDB" id="A0A172TN96"/>
<dbReference type="EMBL" id="CP011388">
    <property type="protein sequence ID" value="ANE48531.1"/>
    <property type="molecule type" value="Genomic_DNA"/>
</dbReference>
<keyword evidence="3" id="KW-1185">Reference proteome</keyword>
<evidence type="ECO:0000313" key="3">
    <source>
        <dbReference type="Proteomes" id="UP000076927"/>
    </source>
</evidence>
<dbReference type="Gene3D" id="3.10.450.50">
    <property type="match status" value="1"/>
</dbReference>
<dbReference type="Proteomes" id="UP000076927">
    <property type="component" value="Chromosome"/>
</dbReference>
<evidence type="ECO:0000256" key="1">
    <source>
        <dbReference type="SAM" id="MobiDB-lite"/>
    </source>
</evidence>
<dbReference type="PATRIC" id="fig|1178515.4.peg.4484"/>
<name>A0A172TN96_9BACL</name>
<proteinExistence type="predicted"/>
<dbReference type="Pfam" id="PF02810">
    <property type="entry name" value="SEC-C"/>
    <property type="match status" value="1"/>
</dbReference>
<feature type="region of interest" description="Disordered" evidence="1">
    <location>
        <begin position="331"/>
        <end position="354"/>
    </location>
</feature>
<dbReference type="SUPFAM" id="SSF103642">
    <property type="entry name" value="Sec-C motif"/>
    <property type="match status" value="1"/>
</dbReference>
<evidence type="ECO:0000313" key="2">
    <source>
        <dbReference type="EMBL" id="ANE48531.1"/>
    </source>
</evidence>
<dbReference type="KEGG" id="pswu:SY83_22120"/>
<feature type="compositionally biased region" description="Polar residues" evidence="1">
    <location>
        <begin position="331"/>
        <end position="342"/>
    </location>
</feature>
<protein>
    <recommendedName>
        <fullName evidence="4">Zinc chelation protein SecC</fullName>
    </recommendedName>
</protein>